<keyword evidence="3" id="KW-1185">Reference proteome</keyword>
<evidence type="ECO:0000313" key="2">
    <source>
        <dbReference type="EMBL" id="MDN3293302.1"/>
    </source>
</evidence>
<reference evidence="2" key="1">
    <citation type="submission" date="2023-06" db="EMBL/GenBank/DDBJ databases">
        <title>WGS-Sequencing of Streptomyces ficellus isolate 21 collected from sand in Gara Djebilet Iron Mine in Algeria.</title>
        <authorList>
            <person name="Zegers G.P."/>
            <person name="Gomez A."/>
            <person name="Gueddou A."/>
            <person name="Zahara A.F."/>
            <person name="Worth M."/>
            <person name="Sevigny J.L."/>
            <person name="Tisa L."/>
        </authorList>
    </citation>
    <scope>NUCLEOTIDE SEQUENCE</scope>
    <source>
        <strain evidence="2">AS11</strain>
    </source>
</reference>
<proteinExistence type="predicted"/>
<name>A0ABT7Z1D7_9ACTN</name>
<feature type="region of interest" description="Disordered" evidence="1">
    <location>
        <begin position="1"/>
        <end position="25"/>
    </location>
</feature>
<sequence>MAFDHPLTELEESPRGAPDPDRGDRLATATRHALTALLLLDKQLLSKITARASTP</sequence>
<comment type="caution">
    <text evidence="2">The sequence shown here is derived from an EMBL/GenBank/DDBJ whole genome shotgun (WGS) entry which is preliminary data.</text>
</comment>
<protein>
    <recommendedName>
        <fullName evidence="4">MarR family transcriptional regulator</fullName>
    </recommendedName>
</protein>
<organism evidence="2 3">
    <name type="scientific">Streptomyces ficellus</name>
    <dbReference type="NCBI Taxonomy" id="1977088"/>
    <lineage>
        <taxon>Bacteria</taxon>
        <taxon>Bacillati</taxon>
        <taxon>Actinomycetota</taxon>
        <taxon>Actinomycetes</taxon>
        <taxon>Kitasatosporales</taxon>
        <taxon>Streptomycetaceae</taxon>
        <taxon>Streptomyces</taxon>
    </lineage>
</organism>
<dbReference type="Proteomes" id="UP001174050">
    <property type="component" value="Unassembled WGS sequence"/>
</dbReference>
<evidence type="ECO:0000313" key="3">
    <source>
        <dbReference type="Proteomes" id="UP001174050"/>
    </source>
</evidence>
<dbReference type="RefSeq" id="WP_290110154.1">
    <property type="nucleotide sequence ID" value="NZ_JAUEPL010000004.1"/>
</dbReference>
<evidence type="ECO:0000256" key="1">
    <source>
        <dbReference type="SAM" id="MobiDB-lite"/>
    </source>
</evidence>
<gene>
    <name evidence="2" type="ORF">QWM81_04405</name>
</gene>
<dbReference type="EMBL" id="JAUEPL010000004">
    <property type="protein sequence ID" value="MDN3293302.1"/>
    <property type="molecule type" value="Genomic_DNA"/>
</dbReference>
<accession>A0ABT7Z1D7</accession>
<evidence type="ECO:0008006" key="4">
    <source>
        <dbReference type="Google" id="ProtNLM"/>
    </source>
</evidence>